<accession>A0ABQ5Q8H0</accession>
<evidence type="ECO:0000256" key="6">
    <source>
        <dbReference type="ARBA" id="ARBA00034078"/>
    </source>
</evidence>
<evidence type="ECO:0000256" key="2">
    <source>
        <dbReference type="ARBA" id="ARBA00022723"/>
    </source>
</evidence>
<feature type="signal peptide" evidence="7">
    <location>
        <begin position="1"/>
        <end position="38"/>
    </location>
</feature>
<protein>
    <recommendedName>
        <fullName evidence="8">Rieske domain-containing protein</fullName>
    </recommendedName>
</protein>
<dbReference type="PANTHER" id="PTHR10134">
    <property type="entry name" value="CYTOCHROME B-C1 COMPLEX SUBUNIT RIESKE, MITOCHONDRIAL"/>
    <property type="match status" value="1"/>
</dbReference>
<evidence type="ECO:0000256" key="4">
    <source>
        <dbReference type="ARBA" id="ARBA00023014"/>
    </source>
</evidence>
<dbReference type="PROSITE" id="PS51296">
    <property type="entry name" value="RIESKE"/>
    <property type="match status" value="1"/>
</dbReference>
<evidence type="ECO:0000313" key="10">
    <source>
        <dbReference type="Proteomes" id="UP001165089"/>
    </source>
</evidence>
<keyword evidence="7" id="KW-0732">Signal</keyword>
<comment type="caution">
    <text evidence="9">The sequence shown here is derived from an EMBL/GenBank/DDBJ whole genome shotgun (WGS) entry which is preliminary data.</text>
</comment>
<keyword evidence="10" id="KW-1185">Reference proteome</keyword>
<dbReference type="Proteomes" id="UP001165089">
    <property type="component" value="Unassembled WGS sequence"/>
</dbReference>
<evidence type="ECO:0000256" key="5">
    <source>
        <dbReference type="ARBA" id="ARBA00023157"/>
    </source>
</evidence>
<dbReference type="InterPro" id="IPR017941">
    <property type="entry name" value="Rieske_2Fe-2S"/>
</dbReference>
<reference evidence="9 10" key="1">
    <citation type="journal article" date="2023" name="Antonie Van Leeuwenhoek">
        <title>Mesoterricola silvestris gen. nov., sp. nov., Mesoterricola sediminis sp. nov., Geothrix oryzae sp. nov., Geothrix edaphica sp. nov., Geothrix rubra sp. nov., and Geothrix limicola sp. nov., six novel members of Acidobacteriota isolated from soils.</title>
        <authorList>
            <person name="Itoh H."/>
            <person name="Sugisawa Y."/>
            <person name="Mise K."/>
            <person name="Xu Z."/>
            <person name="Kuniyasu M."/>
            <person name="Ushijima N."/>
            <person name="Kawano K."/>
            <person name="Kobayashi E."/>
            <person name="Shiratori Y."/>
            <person name="Masuda Y."/>
            <person name="Senoo K."/>
        </authorList>
    </citation>
    <scope>NUCLEOTIDE SEQUENCE [LARGE SCALE GENOMIC DNA]</scope>
    <source>
        <strain evidence="9 10">Red803</strain>
    </source>
</reference>
<gene>
    <name evidence="9" type="ORF">GETHPA_19330</name>
</gene>
<keyword evidence="4" id="KW-0411">Iron-sulfur</keyword>
<organism evidence="9 10">
    <name type="scientific">Geothrix rubra</name>
    <dbReference type="NCBI Taxonomy" id="2927977"/>
    <lineage>
        <taxon>Bacteria</taxon>
        <taxon>Pseudomonadati</taxon>
        <taxon>Acidobacteriota</taxon>
        <taxon>Holophagae</taxon>
        <taxon>Holophagales</taxon>
        <taxon>Holophagaceae</taxon>
        <taxon>Geothrix</taxon>
    </lineage>
</organism>
<dbReference type="Pfam" id="PF00355">
    <property type="entry name" value="Rieske"/>
    <property type="match status" value="1"/>
</dbReference>
<evidence type="ECO:0000256" key="1">
    <source>
        <dbReference type="ARBA" id="ARBA00022714"/>
    </source>
</evidence>
<keyword evidence="3" id="KW-0408">Iron</keyword>
<dbReference type="InterPro" id="IPR005805">
    <property type="entry name" value="Rieske_Fe-S_prot_C"/>
</dbReference>
<dbReference type="PROSITE" id="PS51318">
    <property type="entry name" value="TAT"/>
    <property type="match status" value="1"/>
</dbReference>
<sequence>MSPGDARPGALPGPDRRTFVQGLLGVLAALAVSPRAAAAGDPPPPDAAPILTPETRASLAAGQVRDYRKQGDLFLLADAGGIYALTSICTHRGCSVRWSGEGFTCPCHGSEYDRLGAVTHGPARLPLRHLAVQEVEPGGPLRVDPAVTVPPGTRL</sequence>
<keyword evidence="1" id="KW-0001">2Fe-2S</keyword>
<feature type="chain" id="PRO_5047360993" description="Rieske domain-containing protein" evidence="7">
    <location>
        <begin position="39"/>
        <end position="155"/>
    </location>
</feature>
<dbReference type="InterPro" id="IPR014349">
    <property type="entry name" value="Rieske_Fe-S_prot"/>
</dbReference>
<dbReference type="RefSeq" id="WP_285725108.1">
    <property type="nucleotide sequence ID" value="NZ_BSDD01000003.1"/>
</dbReference>
<evidence type="ECO:0000313" key="9">
    <source>
        <dbReference type="EMBL" id="GLH70400.1"/>
    </source>
</evidence>
<keyword evidence="2" id="KW-0479">Metal-binding</keyword>
<keyword evidence="5" id="KW-1015">Disulfide bond</keyword>
<evidence type="ECO:0000256" key="7">
    <source>
        <dbReference type="SAM" id="SignalP"/>
    </source>
</evidence>
<name>A0ABQ5Q8H0_9BACT</name>
<dbReference type="Gene3D" id="2.102.10.10">
    <property type="entry name" value="Rieske [2Fe-2S] iron-sulphur domain"/>
    <property type="match status" value="1"/>
</dbReference>
<evidence type="ECO:0000256" key="3">
    <source>
        <dbReference type="ARBA" id="ARBA00023004"/>
    </source>
</evidence>
<evidence type="ECO:0000259" key="8">
    <source>
        <dbReference type="PROSITE" id="PS51296"/>
    </source>
</evidence>
<dbReference type="PRINTS" id="PR00162">
    <property type="entry name" value="RIESKE"/>
</dbReference>
<feature type="domain" description="Rieske" evidence="8">
    <location>
        <begin position="51"/>
        <end position="141"/>
    </location>
</feature>
<comment type="cofactor">
    <cofactor evidence="6">
        <name>[2Fe-2S] cluster</name>
        <dbReference type="ChEBI" id="CHEBI:190135"/>
    </cofactor>
</comment>
<dbReference type="EMBL" id="BSDD01000003">
    <property type="protein sequence ID" value="GLH70400.1"/>
    <property type="molecule type" value="Genomic_DNA"/>
</dbReference>
<dbReference type="CDD" id="cd03467">
    <property type="entry name" value="Rieske"/>
    <property type="match status" value="1"/>
</dbReference>
<dbReference type="InterPro" id="IPR036922">
    <property type="entry name" value="Rieske_2Fe-2S_sf"/>
</dbReference>
<proteinExistence type="predicted"/>
<dbReference type="InterPro" id="IPR006311">
    <property type="entry name" value="TAT_signal"/>
</dbReference>
<dbReference type="SUPFAM" id="SSF50022">
    <property type="entry name" value="ISP domain"/>
    <property type="match status" value="1"/>
</dbReference>